<evidence type="ECO:0000313" key="2">
    <source>
        <dbReference type="EMBL" id="MED6132233.1"/>
    </source>
</evidence>
<organism evidence="2 3">
    <name type="scientific">Stylosanthes scabra</name>
    <dbReference type="NCBI Taxonomy" id="79078"/>
    <lineage>
        <taxon>Eukaryota</taxon>
        <taxon>Viridiplantae</taxon>
        <taxon>Streptophyta</taxon>
        <taxon>Embryophyta</taxon>
        <taxon>Tracheophyta</taxon>
        <taxon>Spermatophyta</taxon>
        <taxon>Magnoliopsida</taxon>
        <taxon>eudicotyledons</taxon>
        <taxon>Gunneridae</taxon>
        <taxon>Pentapetalae</taxon>
        <taxon>rosids</taxon>
        <taxon>fabids</taxon>
        <taxon>Fabales</taxon>
        <taxon>Fabaceae</taxon>
        <taxon>Papilionoideae</taxon>
        <taxon>50 kb inversion clade</taxon>
        <taxon>dalbergioids sensu lato</taxon>
        <taxon>Dalbergieae</taxon>
        <taxon>Pterocarpus clade</taxon>
        <taxon>Stylosanthes</taxon>
    </lineage>
</organism>
<proteinExistence type="predicted"/>
<dbReference type="InterPro" id="IPR044824">
    <property type="entry name" value="MAIN-like"/>
</dbReference>
<evidence type="ECO:0000313" key="3">
    <source>
        <dbReference type="Proteomes" id="UP001341840"/>
    </source>
</evidence>
<feature type="compositionally biased region" description="Basic and acidic residues" evidence="1">
    <location>
        <begin position="370"/>
        <end position="384"/>
    </location>
</feature>
<gene>
    <name evidence="2" type="ORF">PIB30_017310</name>
</gene>
<dbReference type="Proteomes" id="UP001341840">
    <property type="component" value="Unassembled WGS sequence"/>
</dbReference>
<accession>A0ABU6S8X7</accession>
<protein>
    <recommendedName>
        <fullName evidence="4">Aminotransferase-like plant mobile domain-containing protein</fullName>
    </recommendedName>
</protein>
<name>A0ABU6S8X7_9FABA</name>
<sequence length="511" mass="58899">MAQPTLEEVAADRNIMYRLDAIAHVAHDVNRLPIRCLNTVRRQHPMYLDPRAEPYLDRGGCSHLLGFAMLGSSLPVRVDDRWRTCYRCLYEFETLMPDGRGRQRWDWFREIFGVIPPPKAADSCTVTFSWLTAMSGVVPEDATEIQICRHAHAYIMLLLSTQLFGGKTAARVPIRWIPFLDQLDDLGQYSWGPLQLLQSLIFWRFSSLRPYGFDQFRWPLATRWERYLPTSDEKDPRVLQYRTRLDRLTHRDVRMIPQFGGVQNHPHRPLNNDWLHARDGRWGDRWWYLAARRFLAPDDAFYLRPLDEIPPKAILRVADTPAGGTQVDDVPYNRHPGRRRMVGTRTTDRDWQWLDEMIGDEAATPRRVRHMPEDGGRRGGRGEDGGEAGSLHLSPMVVRAALIRHGLVSRASSTPVFGSPSQDFMVGLNIPGFQRTLQQLMVDDMTYRPEFDGRQVQVHMDLNEPASAPSHLFTAYVGTLASAYMQDAHFMDPYPVPPPERLPATDDRRTY</sequence>
<dbReference type="PANTHER" id="PTHR46033">
    <property type="entry name" value="PROTEIN MAIN-LIKE 2"/>
    <property type="match status" value="1"/>
</dbReference>
<reference evidence="2 3" key="1">
    <citation type="journal article" date="2023" name="Plants (Basel)">
        <title>Bridging the Gap: Combining Genomics and Transcriptomics Approaches to Understand Stylosanthes scabra, an Orphan Legume from the Brazilian Caatinga.</title>
        <authorList>
            <person name="Ferreira-Neto J.R.C."/>
            <person name="da Silva M.D."/>
            <person name="Binneck E."/>
            <person name="de Melo N.F."/>
            <person name="da Silva R.H."/>
            <person name="de Melo A.L.T.M."/>
            <person name="Pandolfi V."/>
            <person name="Bustamante F.O."/>
            <person name="Brasileiro-Vidal A.C."/>
            <person name="Benko-Iseppon A.M."/>
        </authorList>
    </citation>
    <scope>NUCLEOTIDE SEQUENCE [LARGE SCALE GENOMIC DNA]</scope>
    <source>
        <tissue evidence="2">Leaves</tissue>
    </source>
</reference>
<evidence type="ECO:0008006" key="4">
    <source>
        <dbReference type="Google" id="ProtNLM"/>
    </source>
</evidence>
<dbReference type="PANTHER" id="PTHR46033:SF8">
    <property type="entry name" value="PROTEIN MAINTENANCE OF MERISTEMS-LIKE"/>
    <property type="match status" value="1"/>
</dbReference>
<comment type="caution">
    <text evidence="2">The sequence shown here is derived from an EMBL/GenBank/DDBJ whole genome shotgun (WGS) entry which is preliminary data.</text>
</comment>
<evidence type="ECO:0000256" key="1">
    <source>
        <dbReference type="SAM" id="MobiDB-lite"/>
    </source>
</evidence>
<dbReference type="EMBL" id="JASCZI010060465">
    <property type="protein sequence ID" value="MED6132233.1"/>
    <property type="molecule type" value="Genomic_DNA"/>
</dbReference>
<feature type="region of interest" description="Disordered" evidence="1">
    <location>
        <begin position="364"/>
        <end position="389"/>
    </location>
</feature>
<keyword evidence="3" id="KW-1185">Reference proteome</keyword>